<dbReference type="PIRSF" id="PIRSF001892">
    <property type="entry name" value="CyaE"/>
    <property type="match status" value="1"/>
</dbReference>
<keyword evidence="6" id="KW-0472">Membrane</keyword>
<evidence type="ECO:0000313" key="9">
    <source>
        <dbReference type="Proteomes" id="UP001179121"/>
    </source>
</evidence>
<dbReference type="InterPro" id="IPR051906">
    <property type="entry name" value="TolC-like"/>
</dbReference>
<protein>
    <submittedName>
        <fullName evidence="8">Outer membrane protein TolC</fullName>
    </submittedName>
</protein>
<gene>
    <name evidence="8" type="ORF">DNFV4_01963</name>
</gene>
<evidence type="ECO:0000256" key="1">
    <source>
        <dbReference type="ARBA" id="ARBA00004442"/>
    </source>
</evidence>
<dbReference type="Pfam" id="PF02321">
    <property type="entry name" value="OEP"/>
    <property type="match status" value="2"/>
</dbReference>
<evidence type="ECO:0000256" key="5">
    <source>
        <dbReference type="ARBA" id="ARBA00022692"/>
    </source>
</evidence>
<keyword evidence="5" id="KW-0812">Transmembrane</keyword>
<evidence type="ECO:0000256" key="4">
    <source>
        <dbReference type="ARBA" id="ARBA00022452"/>
    </source>
</evidence>
<comment type="similarity">
    <text evidence="2">Belongs to the outer membrane factor (OMF) (TC 1.B.17) family.</text>
</comment>
<proteinExistence type="inferred from homology"/>
<dbReference type="KEGG" id="nti:DNFV4_01963"/>
<keyword evidence="3" id="KW-0813">Transport</keyword>
<sequence length="453" mass="49461">MNPDSTSAFRHLSFTLCAFLLTAGMAFGQEEVLLKGTFLALRQAVEIGLKQHPAVQEAQAQVKAADARIKQAQSLYYPQVYANANTVAGAGRTNPRFLIGGGLLQENQSTFAGGLIANQRIYDFGFTQNMVESSKLAAEAQGQDLQARRSLIMLTVQRAYFNSLKRQRLVQIAEETVRERGTITGQIGALYRQQLKSKLDLNLAQVELTNAESQLVRARNDLKASFVELNRAMGIQGLDDYVLEDLPVAIRDLPPLPALLQDSLTHPELRRAKEFTASAEAKLVATKRQYLPTISAIASGGTFDPFDPRQAQQTGGWWTAGALVSMPLFTGFLIENQVREAGAQQAAAQAASANVEQALSQQVTTSYLETLTLAQQIRLAEEQVRTAQEALQLSQQRYKLGLGTVVEVTQAEVAVAAAKTRLAESQYDYVISQATLAYAAGLITADRPDEVLR</sequence>
<dbReference type="GO" id="GO:1990281">
    <property type="term" value="C:efflux pump complex"/>
    <property type="evidence" value="ECO:0007669"/>
    <property type="project" value="TreeGrafter"/>
</dbReference>
<dbReference type="GO" id="GO:0009279">
    <property type="term" value="C:cell outer membrane"/>
    <property type="evidence" value="ECO:0007669"/>
    <property type="project" value="UniProtKB-SubCell"/>
</dbReference>
<keyword evidence="4" id="KW-1134">Transmembrane beta strand</keyword>
<evidence type="ECO:0000256" key="3">
    <source>
        <dbReference type="ARBA" id="ARBA00022448"/>
    </source>
</evidence>
<dbReference type="InterPro" id="IPR028351">
    <property type="entry name" value="CyaE"/>
</dbReference>
<dbReference type="GO" id="GO:0015562">
    <property type="term" value="F:efflux transmembrane transporter activity"/>
    <property type="evidence" value="ECO:0007669"/>
    <property type="project" value="InterPro"/>
</dbReference>
<reference evidence="8" key="1">
    <citation type="submission" date="2022-10" db="EMBL/GenBank/DDBJ databases">
        <authorList>
            <person name="Koch H."/>
        </authorList>
    </citation>
    <scope>NUCLEOTIDE SEQUENCE</scope>
    <source>
        <strain evidence="8">DNF</strain>
    </source>
</reference>
<evidence type="ECO:0000256" key="6">
    <source>
        <dbReference type="ARBA" id="ARBA00023136"/>
    </source>
</evidence>
<dbReference type="PANTHER" id="PTHR30026">
    <property type="entry name" value="OUTER MEMBRANE PROTEIN TOLC"/>
    <property type="match status" value="1"/>
</dbReference>
<evidence type="ECO:0000313" key="8">
    <source>
        <dbReference type="EMBL" id="CAI4031543.1"/>
    </source>
</evidence>
<dbReference type="Gene3D" id="1.20.1600.10">
    <property type="entry name" value="Outer membrane efflux proteins (OEP)"/>
    <property type="match status" value="1"/>
</dbReference>
<dbReference type="PANTHER" id="PTHR30026:SF20">
    <property type="entry name" value="OUTER MEMBRANE PROTEIN TOLC"/>
    <property type="match status" value="1"/>
</dbReference>
<dbReference type="SUPFAM" id="SSF56954">
    <property type="entry name" value="Outer membrane efflux proteins (OEP)"/>
    <property type="match status" value="1"/>
</dbReference>
<organism evidence="8 9">
    <name type="scientific">Nitrospira tepida</name>
    <dbReference type="NCBI Taxonomy" id="2973512"/>
    <lineage>
        <taxon>Bacteria</taxon>
        <taxon>Pseudomonadati</taxon>
        <taxon>Nitrospirota</taxon>
        <taxon>Nitrospiria</taxon>
        <taxon>Nitrospirales</taxon>
        <taxon>Nitrospiraceae</taxon>
        <taxon>Nitrospira</taxon>
    </lineage>
</organism>
<dbReference type="EMBL" id="OX365700">
    <property type="protein sequence ID" value="CAI4031543.1"/>
    <property type="molecule type" value="Genomic_DNA"/>
</dbReference>
<keyword evidence="9" id="KW-1185">Reference proteome</keyword>
<keyword evidence="7" id="KW-0998">Cell outer membrane</keyword>
<dbReference type="AlphaFoldDB" id="A0AA86T3W4"/>
<evidence type="ECO:0000256" key="2">
    <source>
        <dbReference type="ARBA" id="ARBA00007613"/>
    </source>
</evidence>
<dbReference type="GO" id="GO:0015288">
    <property type="term" value="F:porin activity"/>
    <property type="evidence" value="ECO:0007669"/>
    <property type="project" value="TreeGrafter"/>
</dbReference>
<comment type="subcellular location">
    <subcellularLocation>
        <location evidence="1">Cell outer membrane</location>
    </subcellularLocation>
</comment>
<name>A0AA86T3W4_9BACT</name>
<evidence type="ECO:0000256" key="7">
    <source>
        <dbReference type="ARBA" id="ARBA00023237"/>
    </source>
</evidence>
<dbReference type="Proteomes" id="UP001179121">
    <property type="component" value="Chromosome"/>
</dbReference>
<dbReference type="InterPro" id="IPR003423">
    <property type="entry name" value="OMP_efflux"/>
</dbReference>
<accession>A0AA86T3W4</accession>
<dbReference type="RefSeq" id="WP_289268453.1">
    <property type="nucleotide sequence ID" value="NZ_OX365700.1"/>
</dbReference>